<sequence>MKINYQSLITLDPNQVLNIETGDFKNLSLKELSEEQFKAFIEKISLCQNLQCLSFESCELGELSPSRMHILLNTIARLPKVHSLDLSWNKLKQFSEEGWHQVFKDSYQNKTLRVLNLSGNDLGSVNQLWFDAFWQGMNQQFQLQNLDLSWNELSQLSLAATEALWINLKALSSLTHINLADNDLEQLDSNIFDRFFVGIHQCKALQRLNLKGNNFGKLPMESFQASLQNVVKLPLILFNIAYCGLNQFECHQDQVVSLFETLFECGSLKHLHIEGNNFSAESIQVLTDKLSQSQAPLLVDIKGDLSERLKEVIIQNRKALLAYYKNIGKDFANILPCEMVEEILKKYTSNEIEKPMREKVWQGYFQEKTEENPEPLLNKRYDL</sequence>
<comment type="caution">
    <text evidence="3">The sequence shown here is derived from an EMBL/GenBank/DDBJ whole genome shotgun (WGS) entry which is preliminary data.</text>
</comment>
<keyword evidence="5" id="KW-1185">Reference proteome</keyword>
<proteinExistence type="predicted"/>
<evidence type="ECO:0000256" key="1">
    <source>
        <dbReference type="ARBA" id="ARBA00022614"/>
    </source>
</evidence>
<dbReference type="Gene3D" id="3.80.10.10">
    <property type="entry name" value="Ribonuclease Inhibitor"/>
    <property type="match status" value="1"/>
</dbReference>
<dbReference type="OrthoDB" id="1467561at2"/>
<reference evidence="4" key="3">
    <citation type="submission" date="2021-06" db="EMBL/GenBank/DDBJ databases">
        <title>Genomic Description and Analysis of Intracellular Bacteria, Candidatus Berkiella cookevillensis and Candidatus Berkiella aquae.</title>
        <authorList>
            <person name="Kidane D.T."/>
            <person name="Mehari Y.T."/>
            <person name="Rice F.C."/>
            <person name="Arivett B.A."/>
            <person name="Farone A.L."/>
            <person name="Berk S.G."/>
            <person name="Farone M.B."/>
        </authorList>
    </citation>
    <scope>NUCLEOTIDE SEQUENCE</scope>
    <source>
        <strain evidence="4">CC99</strain>
    </source>
</reference>
<accession>A0A0Q9YSL2</accession>
<dbReference type="EMBL" id="LKHV02000001">
    <property type="protein sequence ID" value="MCS5709283.1"/>
    <property type="molecule type" value="Genomic_DNA"/>
</dbReference>
<evidence type="ECO:0000313" key="5">
    <source>
        <dbReference type="Proteomes" id="UP000051494"/>
    </source>
</evidence>
<keyword evidence="2" id="KW-0677">Repeat</keyword>
<dbReference type="InterPro" id="IPR050216">
    <property type="entry name" value="LRR_domain-containing"/>
</dbReference>
<evidence type="ECO:0000313" key="3">
    <source>
        <dbReference type="EMBL" id="KRG18931.1"/>
    </source>
</evidence>
<reference evidence="3" key="1">
    <citation type="submission" date="2015-09" db="EMBL/GenBank/DDBJ databases">
        <title>Draft Genome Sequences of Two Novel Amoeba-resistant Intranuclear Bacteria, Candidatus Berkiella cookevillensis and Candidatus Berkiella aquae.</title>
        <authorList>
            <person name="Mehari Y.T."/>
            <person name="Arivett B.A."/>
            <person name="Farone A.L."/>
            <person name="Gunderson J.H."/>
            <person name="Farone M.B."/>
        </authorList>
    </citation>
    <scope>NUCLEOTIDE SEQUENCE [LARGE SCALE GENOMIC DNA]</scope>
    <source>
        <strain evidence="3">CC99</strain>
    </source>
</reference>
<organism evidence="3">
    <name type="scientific">Candidatus Berkiella cookevillensis</name>
    <dbReference type="NCBI Taxonomy" id="437022"/>
    <lineage>
        <taxon>Bacteria</taxon>
        <taxon>Pseudomonadati</taxon>
        <taxon>Pseudomonadota</taxon>
        <taxon>Gammaproteobacteria</taxon>
        <taxon>Candidatus Berkiellales</taxon>
        <taxon>Candidatus Berkiellaceae</taxon>
        <taxon>Candidatus Berkiella</taxon>
    </lineage>
</organism>
<dbReference type="STRING" id="437022.CC99x_00919"/>
<dbReference type="SMART" id="SM00369">
    <property type="entry name" value="LRR_TYP"/>
    <property type="match status" value="4"/>
</dbReference>
<dbReference type="PANTHER" id="PTHR48051:SF1">
    <property type="entry name" value="RAS SUPPRESSOR PROTEIN 1"/>
    <property type="match status" value="1"/>
</dbReference>
<dbReference type="InterPro" id="IPR003591">
    <property type="entry name" value="Leu-rich_rpt_typical-subtyp"/>
</dbReference>
<dbReference type="InterPro" id="IPR001611">
    <property type="entry name" value="Leu-rich_rpt"/>
</dbReference>
<dbReference type="EMBL" id="LKHV01000004">
    <property type="protein sequence ID" value="KRG18931.1"/>
    <property type="molecule type" value="Genomic_DNA"/>
</dbReference>
<dbReference type="Pfam" id="PF13516">
    <property type="entry name" value="LRR_6"/>
    <property type="match status" value="1"/>
</dbReference>
<dbReference type="SUPFAM" id="SSF52047">
    <property type="entry name" value="RNI-like"/>
    <property type="match status" value="1"/>
</dbReference>
<dbReference type="GO" id="GO:0005737">
    <property type="term" value="C:cytoplasm"/>
    <property type="evidence" value="ECO:0007669"/>
    <property type="project" value="TreeGrafter"/>
</dbReference>
<keyword evidence="1" id="KW-0433">Leucine-rich repeat</keyword>
<gene>
    <name evidence="3" type="ORF">CC99x_00919</name>
    <name evidence="4" type="ORF">CC99x_010240</name>
</gene>
<reference evidence="4" key="2">
    <citation type="journal article" date="2016" name="Genome Announc.">
        <title>Draft Genome Sequences of Two Novel Amoeba-Resistant Intranuclear Bacteria, 'Candidatus Berkiella cookevillensis' and 'Candidatus Berkiella aquae'.</title>
        <authorList>
            <person name="Mehari Y.T."/>
            <person name="Arivett B.A."/>
            <person name="Farone A.L."/>
            <person name="Gunderson J.H."/>
            <person name="Farone M.B."/>
        </authorList>
    </citation>
    <scope>NUCLEOTIDE SEQUENCE</scope>
    <source>
        <strain evidence="4">CC99</strain>
    </source>
</reference>
<dbReference type="AlphaFoldDB" id="A0A0Q9YSL2"/>
<evidence type="ECO:0000256" key="2">
    <source>
        <dbReference type="ARBA" id="ARBA00022737"/>
    </source>
</evidence>
<evidence type="ECO:0000313" key="4">
    <source>
        <dbReference type="EMBL" id="MCS5709283.1"/>
    </source>
</evidence>
<dbReference type="Proteomes" id="UP000051494">
    <property type="component" value="Unassembled WGS sequence"/>
</dbReference>
<dbReference type="PANTHER" id="PTHR48051">
    <property type="match status" value="1"/>
</dbReference>
<name>A0A0Q9YSL2_9GAMM</name>
<dbReference type="Pfam" id="PF00560">
    <property type="entry name" value="LRR_1"/>
    <property type="match status" value="1"/>
</dbReference>
<dbReference type="RefSeq" id="WP_057624052.1">
    <property type="nucleotide sequence ID" value="NZ_LKHV02000001.1"/>
</dbReference>
<dbReference type="InterPro" id="IPR032675">
    <property type="entry name" value="LRR_dom_sf"/>
</dbReference>
<protein>
    <submittedName>
        <fullName evidence="3">Leucine Rich repeats (2 copies)</fullName>
    </submittedName>
</protein>